<proteinExistence type="inferred from homology"/>
<dbReference type="RefSeq" id="WP_276729517.1">
    <property type="nucleotide sequence ID" value="NZ_JAFKMR010000015.1"/>
</dbReference>
<dbReference type="InterPro" id="IPR015424">
    <property type="entry name" value="PyrdxlP-dep_Trfase"/>
</dbReference>
<dbReference type="GO" id="GO:1901605">
    <property type="term" value="P:alpha-amino acid metabolic process"/>
    <property type="evidence" value="ECO:0007669"/>
    <property type="project" value="TreeGrafter"/>
</dbReference>
<dbReference type="GO" id="GO:0030170">
    <property type="term" value="F:pyridoxal phosphate binding"/>
    <property type="evidence" value="ECO:0007669"/>
    <property type="project" value="InterPro"/>
</dbReference>
<gene>
    <name evidence="8" type="ORF">J0I24_07305</name>
</gene>
<evidence type="ECO:0000256" key="2">
    <source>
        <dbReference type="ARBA" id="ARBA00007441"/>
    </source>
</evidence>
<dbReference type="InterPro" id="IPR050859">
    <property type="entry name" value="Class-I_PLP-dep_aminotransf"/>
</dbReference>
<feature type="domain" description="Aminotransferase class I/classII large" evidence="7">
    <location>
        <begin position="43"/>
        <end position="382"/>
    </location>
</feature>
<dbReference type="InterPro" id="IPR015421">
    <property type="entry name" value="PyrdxlP-dep_Trfase_major"/>
</dbReference>
<dbReference type="GO" id="GO:0008483">
    <property type="term" value="F:transaminase activity"/>
    <property type="evidence" value="ECO:0007669"/>
    <property type="project" value="UniProtKB-KW"/>
</dbReference>
<dbReference type="PANTHER" id="PTHR42790:SF19">
    <property type="entry name" value="KYNURENINE_ALPHA-AMINOADIPATE AMINOTRANSFERASE, MITOCHONDRIAL"/>
    <property type="match status" value="1"/>
</dbReference>
<dbReference type="AlphaFoldDB" id="A0A8I1MXH7"/>
<evidence type="ECO:0000256" key="3">
    <source>
        <dbReference type="ARBA" id="ARBA00011738"/>
    </source>
</evidence>
<reference evidence="8" key="1">
    <citation type="submission" date="2021-02" db="EMBL/GenBank/DDBJ databases">
        <title>Thiocyanate and organic carbon inputs drive convergent selection for specific autotrophic Afipia and Thiobacillus strains within complex microbiomes.</title>
        <authorList>
            <person name="Huddy R.J."/>
            <person name="Sachdeva R."/>
            <person name="Kadzinga F."/>
            <person name="Kantor R.S."/>
            <person name="Harrison S.T.L."/>
            <person name="Banfield J.F."/>
        </authorList>
    </citation>
    <scope>NUCLEOTIDE SEQUENCE</scope>
    <source>
        <strain evidence="8">SCN18_13_7_16_R3_B_64_19</strain>
    </source>
</reference>
<comment type="caution">
    <text evidence="8">The sequence shown here is derived from an EMBL/GenBank/DDBJ whole genome shotgun (WGS) entry which is preliminary data.</text>
</comment>
<dbReference type="InterPro" id="IPR015422">
    <property type="entry name" value="PyrdxlP-dep_Trfase_small"/>
</dbReference>
<dbReference type="CDD" id="cd00609">
    <property type="entry name" value="AAT_like"/>
    <property type="match status" value="1"/>
</dbReference>
<evidence type="ECO:0000313" key="9">
    <source>
        <dbReference type="Proteomes" id="UP000664800"/>
    </source>
</evidence>
<evidence type="ECO:0000256" key="4">
    <source>
        <dbReference type="ARBA" id="ARBA00022576"/>
    </source>
</evidence>
<dbReference type="FunFam" id="3.40.640.10:FF:000053">
    <property type="entry name" value="Aminotransferase, class I"/>
    <property type="match status" value="1"/>
</dbReference>
<evidence type="ECO:0000256" key="6">
    <source>
        <dbReference type="ARBA" id="ARBA00022898"/>
    </source>
</evidence>
<dbReference type="Proteomes" id="UP000664800">
    <property type="component" value="Unassembled WGS sequence"/>
</dbReference>
<evidence type="ECO:0000256" key="1">
    <source>
        <dbReference type="ARBA" id="ARBA00001933"/>
    </source>
</evidence>
<dbReference type="InterPro" id="IPR004839">
    <property type="entry name" value="Aminotransferase_I/II_large"/>
</dbReference>
<dbReference type="Gene3D" id="3.90.1150.10">
    <property type="entry name" value="Aspartate Aminotransferase, domain 1"/>
    <property type="match status" value="1"/>
</dbReference>
<keyword evidence="5 8" id="KW-0808">Transferase</keyword>
<organism evidence="8 9">
    <name type="scientific">Thiomonas arsenitoxydans (strain DSM 22701 / CIP 110005 / 3As)</name>
    <dbReference type="NCBI Taxonomy" id="426114"/>
    <lineage>
        <taxon>Bacteria</taxon>
        <taxon>Pseudomonadati</taxon>
        <taxon>Pseudomonadota</taxon>
        <taxon>Betaproteobacteria</taxon>
        <taxon>Burkholderiales</taxon>
        <taxon>Thiomonas</taxon>
    </lineage>
</organism>
<keyword evidence="4 8" id="KW-0032">Aminotransferase</keyword>
<name>A0A8I1MXH7_THIA3</name>
<accession>A0A8I1MXH7</accession>
<dbReference type="SUPFAM" id="SSF53383">
    <property type="entry name" value="PLP-dependent transferases"/>
    <property type="match status" value="1"/>
</dbReference>
<comment type="subunit">
    <text evidence="3">Homodimer.</text>
</comment>
<evidence type="ECO:0000256" key="5">
    <source>
        <dbReference type="ARBA" id="ARBA00022679"/>
    </source>
</evidence>
<dbReference type="Gene3D" id="3.40.640.10">
    <property type="entry name" value="Type I PLP-dependent aspartate aminotransferase-like (Major domain)"/>
    <property type="match status" value="1"/>
</dbReference>
<protein>
    <submittedName>
        <fullName evidence="8">PLP-dependent aminotransferase family protein</fullName>
    </submittedName>
</protein>
<dbReference type="Pfam" id="PF00155">
    <property type="entry name" value="Aminotran_1_2"/>
    <property type="match status" value="1"/>
</dbReference>
<sequence length="403" mass="43025">MTFTLSQRSAHYTPSPIRELLNLTEQPGMISLAGGLPAPESFPVQALRAACVEVLDTQAQGALQYGPSEGIAPLREWVAAHLRAQGIEAQADEVLITSGSQQGLDLVGRVLIDPGSTVLVERPTYLGALQAFAPYGPRFADLDEDAGGALPTLDDPAHGGARMVYLQPNFRNPTGQTMTAARRTQWARALRGRPIALVEDNPYGELWFDGPPPAPVAAQLPGQSLVLGTFSKVLSPGLRLGYVHGPHEVIAKMALARQAADLQTSSLTQRLVLKVLEGGLLDAQLPHIRALYRAQRDAMLAALSRHMPSSVHWDAPQGGMFIWLSLPQGADATALLSLALQRKVAYVPGTAFYAAGAAPRHTLRLSYATATPAQIETAIARLGEVFSTTHPPEPRHDPSVLAA</sequence>
<dbReference type="EMBL" id="JAFKMR010000015">
    <property type="protein sequence ID" value="MBN8744103.1"/>
    <property type="molecule type" value="Genomic_DNA"/>
</dbReference>
<dbReference type="PANTHER" id="PTHR42790">
    <property type="entry name" value="AMINOTRANSFERASE"/>
    <property type="match status" value="1"/>
</dbReference>
<comment type="similarity">
    <text evidence="2">Belongs to the class-I pyridoxal-phosphate-dependent aminotransferase family.</text>
</comment>
<keyword evidence="6" id="KW-0663">Pyridoxal phosphate</keyword>
<evidence type="ECO:0000313" key="8">
    <source>
        <dbReference type="EMBL" id="MBN8744103.1"/>
    </source>
</evidence>
<evidence type="ECO:0000259" key="7">
    <source>
        <dbReference type="Pfam" id="PF00155"/>
    </source>
</evidence>
<comment type="cofactor">
    <cofactor evidence="1">
        <name>pyridoxal 5'-phosphate</name>
        <dbReference type="ChEBI" id="CHEBI:597326"/>
    </cofactor>
</comment>